<dbReference type="PANTHER" id="PTHR46411:SF2">
    <property type="entry name" value="AAA+ ATPASE DOMAIN-CONTAINING PROTEIN"/>
    <property type="match status" value="1"/>
</dbReference>
<reference evidence="3" key="1">
    <citation type="submission" date="2022-09" db="EMBL/GenBank/DDBJ databases">
        <title>Fusarium specimens isolated from Avocado Roots.</title>
        <authorList>
            <person name="Stajich J."/>
            <person name="Roper C."/>
            <person name="Heimlech-Rivalta G."/>
        </authorList>
    </citation>
    <scope>NUCLEOTIDE SEQUENCE</scope>
    <source>
        <strain evidence="3">CF00095</strain>
    </source>
</reference>
<dbReference type="Pfam" id="PF00004">
    <property type="entry name" value="AAA"/>
    <property type="match status" value="1"/>
</dbReference>
<evidence type="ECO:0000256" key="1">
    <source>
        <dbReference type="SAM" id="MobiDB-lite"/>
    </source>
</evidence>
<dbReference type="PANTHER" id="PTHR46411">
    <property type="entry name" value="FAMILY ATPASE, PUTATIVE-RELATED"/>
    <property type="match status" value="1"/>
</dbReference>
<name>A0ABQ8QWB6_FUSEQ</name>
<dbReference type="Proteomes" id="UP001152024">
    <property type="component" value="Unassembled WGS sequence"/>
</dbReference>
<dbReference type="Pfam" id="PF23232">
    <property type="entry name" value="AAA_lid_13"/>
    <property type="match status" value="1"/>
</dbReference>
<organism evidence="3 4">
    <name type="scientific">Fusarium equiseti</name>
    <name type="common">Fusarium scirpi</name>
    <dbReference type="NCBI Taxonomy" id="61235"/>
    <lineage>
        <taxon>Eukaryota</taxon>
        <taxon>Fungi</taxon>
        <taxon>Dikarya</taxon>
        <taxon>Ascomycota</taxon>
        <taxon>Pezizomycotina</taxon>
        <taxon>Sordariomycetes</taxon>
        <taxon>Hypocreomycetidae</taxon>
        <taxon>Hypocreales</taxon>
        <taxon>Nectriaceae</taxon>
        <taxon>Fusarium</taxon>
        <taxon>Fusarium incarnatum-equiseti species complex</taxon>
    </lineage>
</organism>
<accession>A0ABQ8QWB6</accession>
<dbReference type="CDD" id="cd19481">
    <property type="entry name" value="RecA-like_protease"/>
    <property type="match status" value="1"/>
</dbReference>
<dbReference type="EMBL" id="JAOQBH010000036">
    <property type="protein sequence ID" value="KAJ4110292.1"/>
    <property type="molecule type" value="Genomic_DNA"/>
</dbReference>
<gene>
    <name evidence="3" type="ORF">NW768_012052</name>
</gene>
<evidence type="ECO:0000313" key="4">
    <source>
        <dbReference type="Proteomes" id="UP001152024"/>
    </source>
</evidence>
<proteinExistence type="predicted"/>
<sequence length="745" mass="85235">MSRQASGCDASSQYGDHSDANLATNTIDRNLAEFEDPSNELSGKGTDVRNANKLETTAERLEECESLRNIALGQKGPPKIQVLHKVECQRSGDEWGLYLDKPWIVKVGPRQAHLRSIKGISHLELYLEKNKDIVCIVYRVYKCCGGLPPVSRTSHSRTSHDVSVSSLIANESVSIVSDELRTVWEDLVANDVGASSVSKGYDPQHTHHPYLWWFHHRQDIELWRSRLDRESKRLIDVFRSYLNETLGKEWAAVDDLMSRGKITEQYLDYIFIPKQIIISRSTGQNVTHFEAYMSKGWPNEGTIEAGHWKFDGNFQRFATSLSISPPNHSNREFPINNMLVYPLEYAENDTAMALRKRGEMFWRCRQRNYVRVLGTPGDHLHDAYSGSRFMVDTKTYIQMHPRSQESQPPYRDDLGPELMAQDDPHGELGDEFLMCLPPTLNGFDMQKKEWVKLGVANIREVIWNDEAFDLLVMEPATKELVQAVVTNHVDENRNTDLIHGKGNGLFILLHGGPGTGKTLTAESVAEVTKKPLYRVTCGDIGTKAEEVERYLEVVLLLGKTWDCVVLLDEADVFLEQRTLDNLDRNALVSVFLRVLEYYDGILILTSNRVGIFDEAFKSRIQLSLRYENLGETQRRKVWQNFINRLEKVEMDRGLVPPGTRRKPRYGVDIEGIRQHLDTLAKPPLNGREIRNMISTARQLATFREERLAYGHLEACIAESNKFDQYIKTLKHGFSADQIKKDQQER</sequence>
<comment type="caution">
    <text evidence="3">The sequence shown here is derived from an EMBL/GenBank/DDBJ whole genome shotgun (WGS) entry which is preliminary data.</text>
</comment>
<dbReference type="InterPro" id="IPR027417">
    <property type="entry name" value="P-loop_NTPase"/>
</dbReference>
<dbReference type="InterPro" id="IPR003593">
    <property type="entry name" value="AAA+_ATPase"/>
</dbReference>
<feature type="domain" description="AAA+ ATPase" evidence="2">
    <location>
        <begin position="503"/>
        <end position="630"/>
    </location>
</feature>
<dbReference type="Gene3D" id="3.40.50.300">
    <property type="entry name" value="P-loop containing nucleotide triphosphate hydrolases"/>
    <property type="match status" value="1"/>
</dbReference>
<evidence type="ECO:0000313" key="3">
    <source>
        <dbReference type="EMBL" id="KAJ4110292.1"/>
    </source>
</evidence>
<dbReference type="SUPFAM" id="SSF52540">
    <property type="entry name" value="P-loop containing nucleoside triphosphate hydrolases"/>
    <property type="match status" value="1"/>
</dbReference>
<feature type="region of interest" description="Disordered" evidence="1">
    <location>
        <begin position="1"/>
        <end position="21"/>
    </location>
</feature>
<evidence type="ECO:0000259" key="2">
    <source>
        <dbReference type="SMART" id="SM00382"/>
    </source>
</evidence>
<dbReference type="InterPro" id="IPR003959">
    <property type="entry name" value="ATPase_AAA_core"/>
</dbReference>
<dbReference type="SMART" id="SM00382">
    <property type="entry name" value="AAA"/>
    <property type="match status" value="1"/>
</dbReference>
<keyword evidence="4" id="KW-1185">Reference proteome</keyword>
<protein>
    <recommendedName>
        <fullName evidence="2">AAA+ ATPase domain-containing protein</fullName>
    </recommendedName>
</protein>
<dbReference type="InterPro" id="IPR056599">
    <property type="entry name" value="AAA_lid_fung"/>
</dbReference>